<dbReference type="SMART" id="SM00974">
    <property type="entry name" value="T5orf172"/>
    <property type="match status" value="1"/>
</dbReference>
<organism evidence="3">
    <name type="scientific">Siphoviridae sp. ctqSm5</name>
    <dbReference type="NCBI Taxonomy" id="2827949"/>
    <lineage>
        <taxon>Viruses</taxon>
        <taxon>Duplodnaviria</taxon>
        <taxon>Heunggongvirae</taxon>
        <taxon>Uroviricota</taxon>
        <taxon>Caudoviricetes</taxon>
    </lineage>
</organism>
<proteinExistence type="predicted"/>
<sequence length="424" mass="50222">MLQKLFAKKIEAELYEKYQALNAQLEENTRELRESNMKRAEVLKDKEQELNQLIKSYEMKITELGAEEQKLNELKSDLEQRELLVSTQEDKLYVEDCGMYTDLQQIVFKFSDSESYQEAIKSNMDKQKELVTLDRACDYPLDWHLNGSRAKGDKLIKQVVAMALRCFNAECGAIVESISSRSTYNSIDNKLDKAFRAINRLNSLHKVCIKEEYLELKREQAHLVYEQCIKIAEEKAEAKRQREILREEEKLAREIEREMEKLNNERVKYEQELQRLIEQQLDTDRIEELQDKLSELDLQEINLETRLHNRAGYVYVVSNPLMPNHLKLGVTRRLDPMDRIRELSSASLAFKLDVHAIMFAEDAFALENKLHRHFDDRRINKANKFKEWFDLSVDEVKEYIHSEIDSTVEFRKVYNEEFEMSKTL</sequence>
<keyword evidence="3" id="KW-0547">Nucleotide-binding</keyword>
<feature type="coiled-coil region" evidence="1">
    <location>
        <begin position="8"/>
        <end position="91"/>
    </location>
</feature>
<dbReference type="InterPro" id="IPR025280">
    <property type="entry name" value="SNIPE"/>
</dbReference>
<accession>A0A8S5SP14</accession>
<reference evidence="3" key="1">
    <citation type="journal article" date="2021" name="Proc. Natl. Acad. Sci. U.S.A.">
        <title>A Catalog of Tens of Thousands of Viruses from Human Metagenomes Reveals Hidden Associations with Chronic Diseases.</title>
        <authorList>
            <person name="Tisza M.J."/>
            <person name="Buck C.B."/>
        </authorList>
    </citation>
    <scope>NUCLEOTIDE SEQUENCE</scope>
    <source>
        <strain evidence="3">CtqSm5</strain>
    </source>
</reference>
<name>A0A8S5SP14_9CAUD</name>
<dbReference type="Pfam" id="PF13455">
    <property type="entry name" value="MUG113"/>
    <property type="match status" value="1"/>
</dbReference>
<evidence type="ECO:0000256" key="1">
    <source>
        <dbReference type="SAM" id="Coils"/>
    </source>
</evidence>
<dbReference type="GO" id="GO:0004386">
    <property type="term" value="F:helicase activity"/>
    <property type="evidence" value="ECO:0007669"/>
    <property type="project" value="UniProtKB-KW"/>
</dbReference>
<dbReference type="EMBL" id="BK032642">
    <property type="protein sequence ID" value="DAF52702.1"/>
    <property type="molecule type" value="Genomic_DNA"/>
</dbReference>
<dbReference type="InterPro" id="IPR018306">
    <property type="entry name" value="Phage_T5_Orf172_DNA-bd"/>
</dbReference>
<evidence type="ECO:0000313" key="3">
    <source>
        <dbReference type="EMBL" id="DAF52702.1"/>
    </source>
</evidence>
<keyword evidence="3" id="KW-0347">Helicase</keyword>
<keyword evidence="3" id="KW-0378">Hydrolase</keyword>
<protein>
    <submittedName>
        <fullName evidence="3">Helicase</fullName>
    </submittedName>
</protein>
<feature type="domain" description="Bacteriophage T5 Orf172 DNA-binding" evidence="2">
    <location>
        <begin position="320"/>
        <end position="403"/>
    </location>
</feature>
<feature type="coiled-coil region" evidence="1">
    <location>
        <begin position="228"/>
        <end position="306"/>
    </location>
</feature>
<keyword evidence="1" id="KW-0175">Coiled coil</keyword>
<keyword evidence="3" id="KW-0067">ATP-binding</keyword>
<dbReference type="Pfam" id="PF13250">
    <property type="entry name" value="SNIPE"/>
    <property type="match status" value="1"/>
</dbReference>
<evidence type="ECO:0000259" key="2">
    <source>
        <dbReference type="SMART" id="SM00974"/>
    </source>
</evidence>